<keyword evidence="3" id="KW-1003">Cell membrane</keyword>
<comment type="subcellular location">
    <subcellularLocation>
        <location evidence="1">Cell membrane</location>
        <topology evidence="1">Multi-pass membrane protein</topology>
    </subcellularLocation>
</comment>
<dbReference type="InterPro" id="IPR002191">
    <property type="entry name" value="Bac_export_3"/>
</dbReference>
<dbReference type="PANTHER" id="PTHR34040:SF2">
    <property type="entry name" value="FLAGELLAR BIOSYNTHETIC PROTEIN FLIQ"/>
    <property type="match status" value="1"/>
</dbReference>
<evidence type="ECO:0000313" key="9">
    <source>
        <dbReference type="Proteomes" id="UP001597373"/>
    </source>
</evidence>
<gene>
    <name evidence="8" type="primary">sctS</name>
    <name evidence="8" type="ORF">ACFSMZ_03300</name>
</gene>
<organism evidence="8 9">
    <name type="scientific">Chelativorans composti</name>
    <dbReference type="NCBI Taxonomy" id="768533"/>
    <lineage>
        <taxon>Bacteria</taxon>
        <taxon>Pseudomonadati</taxon>
        <taxon>Pseudomonadota</taxon>
        <taxon>Alphaproteobacteria</taxon>
        <taxon>Hyphomicrobiales</taxon>
        <taxon>Phyllobacteriaceae</taxon>
        <taxon>Chelativorans</taxon>
    </lineage>
</organism>
<feature type="transmembrane region" description="Helical" evidence="7">
    <location>
        <begin position="20"/>
        <end position="42"/>
    </location>
</feature>
<dbReference type="RefSeq" id="WP_345098856.1">
    <property type="nucleotide sequence ID" value="NZ_BAABGS010000019.1"/>
</dbReference>
<accession>A0ABW5DGN3</accession>
<proteinExistence type="inferred from homology"/>
<keyword evidence="4 7" id="KW-0812">Transmembrane</keyword>
<evidence type="ECO:0000256" key="3">
    <source>
        <dbReference type="ARBA" id="ARBA00022475"/>
    </source>
</evidence>
<reference evidence="9" key="1">
    <citation type="journal article" date="2019" name="Int. J. Syst. Evol. Microbiol.">
        <title>The Global Catalogue of Microorganisms (GCM) 10K type strain sequencing project: providing services to taxonomists for standard genome sequencing and annotation.</title>
        <authorList>
            <consortium name="The Broad Institute Genomics Platform"/>
            <consortium name="The Broad Institute Genome Sequencing Center for Infectious Disease"/>
            <person name="Wu L."/>
            <person name="Ma J."/>
        </authorList>
    </citation>
    <scope>NUCLEOTIDE SEQUENCE [LARGE SCALE GENOMIC DNA]</scope>
    <source>
        <strain evidence="9">KCTC 23707</strain>
    </source>
</reference>
<comment type="similarity">
    <text evidence="2">Belongs to the FliQ/MopD/SpaQ family.</text>
</comment>
<evidence type="ECO:0000256" key="2">
    <source>
        <dbReference type="ARBA" id="ARBA00006156"/>
    </source>
</evidence>
<keyword evidence="5 7" id="KW-1133">Transmembrane helix</keyword>
<dbReference type="PRINTS" id="PR00952">
    <property type="entry name" value="TYPE3IMQPROT"/>
</dbReference>
<dbReference type="PANTHER" id="PTHR34040">
    <property type="entry name" value="FLAGELLAR BIOSYNTHETIC PROTEIN FLIQ"/>
    <property type="match status" value="1"/>
</dbReference>
<dbReference type="NCBIfam" id="TIGR01403">
    <property type="entry name" value="fliQ_rel_III"/>
    <property type="match status" value="1"/>
</dbReference>
<comment type="caution">
    <text evidence="8">The sequence shown here is derived from an EMBL/GenBank/DDBJ whole genome shotgun (WGS) entry which is preliminary data.</text>
</comment>
<dbReference type="Proteomes" id="UP001597373">
    <property type="component" value="Unassembled WGS sequence"/>
</dbReference>
<evidence type="ECO:0000256" key="4">
    <source>
        <dbReference type="ARBA" id="ARBA00022692"/>
    </source>
</evidence>
<sequence>MRPVPVSPDIALQQLTEAMLLVMVLSLPPIIAASVVGILVSLLQALTQLQEQTVAFAVKLIAVGLTLALMAGMLGTEIVNFALKLFNDFPAMI</sequence>
<dbReference type="Pfam" id="PF01313">
    <property type="entry name" value="Bac_export_3"/>
    <property type="match status" value="1"/>
</dbReference>
<dbReference type="PIRSF" id="PIRSF004669">
    <property type="entry name" value="FliQ"/>
    <property type="match status" value="1"/>
</dbReference>
<protein>
    <submittedName>
        <fullName evidence="8">Type III secretion system export apparatus subunit SctS</fullName>
    </submittedName>
</protein>
<dbReference type="InterPro" id="IPR006306">
    <property type="entry name" value="T3SS_HrpO"/>
</dbReference>
<evidence type="ECO:0000313" key="8">
    <source>
        <dbReference type="EMBL" id="MFD2258786.1"/>
    </source>
</evidence>
<keyword evidence="6 7" id="KW-0472">Membrane</keyword>
<keyword evidence="9" id="KW-1185">Reference proteome</keyword>
<feature type="transmembrane region" description="Helical" evidence="7">
    <location>
        <begin position="54"/>
        <end position="75"/>
    </location>
</feature>
<evidence type="ECO:0000256" key="5">
    <source>
        <dbReference type="ARBA" id="ARBA00022989"/>
    </source>
</evidence>
<evidence type="ECO:0000256" key="6">
    <source>
        <dbReference type="ARBA" id="ARBA00023136"/>
    </source>
</evidence>
<dbReference type="EMBL" id="JBHUIR010000015">
    <property type="protein sequence ID" value="MFD2258786.1"/>
    <property type="molecule type" value="Genomic_DNA"/>
</dbReference>
<evidence type="ECO:0000256" key="1">
    <source>
        <dbReference type="ARBA" id="ARBA00004651"/>
    </source>
</evidence>
<evidence type="ECO:0000256" key="7">
    <source>
        <dbReference type="SAM" id="Phobius"/>
    </source>
</evidence>
<name>A0ABW5DGN3_9HYPH</name>